<evidence type="ECO:0000256" key="10">
    <source>
        <dbReference type="ARBA" id="ARBA00023136"/>
    </source>
</evidence>
<evidence type="ECO:0000256" key="9">
    <source>
        <dbReference type="ARBA" id="ARBA00023012"/>
    </source>
</evidence>
<dbReference type="Proteomes" id="UP001429357">
    <property type="component" value="Unassembled WGS sequence"/>
</dbReference>
<dbReference type="RefSeq" id="WP_237583934.1">
    <property type="nucleotide sequence ID" value="NZ_MAEI02000001.1"/>
</dbReference>
<evidence type="ECO:0000259" key="12">
    <source>
        <dbReference type="PROSITE" id="PS50109"/>
    </source>
</evidence>
<evidence type="ECO:0000256" key="8">
    <source>
        <dbReference type="ARBA" id="ARBA00022989"/>
    </source>
</evidence>
<keyword evidence="6 11" id="KW-0812">Transmembrane</keyword>
<reference evidence="13" key="1">
    <citation type="submission" date="2016-06" db="EMBL/GenBank/DDBJ databases">
        <authorList>
            <person name="Van Tyne D."/>
        </authorList>
    </citation>
    <scope>NUCLEOTIDE SEQUENCE</scope>
    <source>
        <strain evidence="13">JM9A</strain>
    </source>
</reference>
<dbReference type="Gene3D" id="3.30.565.10">
    <property type="entry name" value="Histidine kinase-like ATPase, C-terminal domain"/>
    <property type="match status" value="1"/>
</dbReference>
<dbReference type="InterPro" id="IPR003594">
    <property type="entry name" value="HATPase_dom"/>
</dbReference>
<reference evidence="13" key="2">
    <citation type="submission" date="2024-02" db="EMBL/GenBank/DDBJ databases">
        <title>The Genome Sequence of Enterococcus diestrammenae JM9A.</title>
        <authorList>
            <person name="Earl A."/>
            <person name="Manson A."/>
            <person name="Gilmore M."/>
            <person name="Sanders J."/>
            <person name="Shea T."/>
            <person name="Howe W."/>
            <person name="Livny J."/>
            <person name="Cuomo C."/>
            <person name="Neafsey D."/>
            <person name="Birren B."/>
        </authorList>
    </citation>
    <scope>NUCLEOTIDE SEQUENCE</scope>
    <source>
        <strain evidence="13">JM9A</strain>
    </source>
</reference>
<keyword evidence="5" id="KW-0808">Transferase</keyword>
<name>A0ABV0F6L5_9ENTE</name>
<proteinExistence type="predicted"/>
<dbReference type="PRINTS" id="PR00344">
    <property type="entry name" value="BCTRLSENSOR"/>
</dbReference>
<feature type="domain" description="Histidine kinase" evidence="12">
    <location>
        <begin position="116"/>
        <end position="322"/>
    </location>
</feature>
<evidence type="ECO:0000256" key="7">
    <source>
        <dbReference type="ARBA" id="ARBA00022777"/>
    </source>
</evidence>
<evidence type="ECO:0000256" key="4">
    <source>
        <dbReference type="ARBA" id="ARBA00022475"/>
    </source>
</evidence>
<comment type="catalytic activity">
    <reaction evidence="1">
        <text>ATP + protein L-histidine = ADP + protein N-phospho-L-histidine.</text>
        <dbReference type="EC" id="2.7.13.3"/>
    </reaction>
</comment>
<dbReference type="InterPro" id="IPR050351">
    <property type="entry name" value="BphY/WalK/GraS-like"/>
</dbReference>
<dbReference type="InterPro" id="IPR036890">
    <property type="entry name" value="HATPase_C_sf"/>
</dbReference>
<comment type="caution">
    <text evidence="13">The sequence shown here is derived from an EMBL/GenBank/DDBJ whole genome shotgun (WGS) entry which is preliminary data.</text>
</comment>
<evidence type="ECO:0000256" key="3">
    <source>
        <dbReference type="ARBA" id="ARBA00012438"/>
    </source>
</evidence>
<dbReference type="SMART" id="SM00387">
    <property type="entry name" value="HATPase_c"/>
    <property type="match status" value="1"/>
</dbReference>
<evidence type="ECO:0000256" key="6">
    <source>
        <dbReference type="ARBA" id="ARBA00022692"/>
    </source>
</evidence>
<keyword evidence="4" id="KW-1003">Cell membrane</keyword>
<evidence type="ECO:0000256" key="2">
    <source>
        <dbReference type="ARBA" id="ARBA00004651"/>
    </source>
</evidence>
<evidence type="ECO:0000256" key="5">
    <source>
        <dbReference type="ARBA" id="ARBA00022679"/>
    </source>
</evidence>
<feature type="transmembrane region" description="Helical" evidence="11">
    <location>
        <begin position="36"/>
        <end position="57"/>
    </location>
</feature>
<comment type="subcellular location">
    <subcellularLocation>
        <location evidence="2">Cell membrane</location>
        <topology evidence="2">Multi-pass membrane protein</topology>
    </subcellularLocation>
</comment>
<dbReference type="PANTHER" id="PTHR45453">
    <property type="entry name" value="PHOSPHATE REGULON SENSOR PROTEIN PHOR"/>
    <property type="match status" value="1"/>
</dbReference>
<sequence>MAFYGKTHWLQFLLVFTVQLFVIVVLGLAHSENWRLLVYLLAVGTLLLIGCFLLDYFRKRRWYDFLSGKSSALLRGDTDKESRLIFDKVNSLLQKQEDQILQSTRAREQQVTFMNLWTHQMKTPISVLEMMAQENQLDSVEVLRETQRLKSGLNLALNEARLIGGVAQDFTLQQLSLEKVVNAAVNQQKNFFIQHQVFPEMKISEKLVVISDEKWLQFVLEQILINSIKYSKAGSKVTLTGTRFEGAPILRIVDHGVGIPPADLPRVKRPFFTGENGRKFGEATGMGLYLVDQVSEELGIAFAIDSTVGEGTQVTLRFPDDGLQ</sequence>
<dbReference type="EMBL" id="MAEI02000001">
    <property type="protein sequence ID" value="MEO1782618.1"/>
    <property type="molecule type" value="Genomic_DNA"/>
</dbReference>
<feature type="transmembrane region" description="Helical" evidence="11">
    <location>
        <begin position="12"/>
        <end position="30"/>
    </location>
</feature>
<accession>A0ABV0F6L5</accession>
<dbReference type="InterPro" id="IPR005467">
    <property type="entry name" value="His_kinase_dom"/>
</dbReference>
<keyword evidence="7" id="KW-0418">Kinase</keyword>
<organism evidence="13 14">
    <name type="scientific">Enterococcus diestrammenae</name>
    <dbReference type="NCBI Taxonomy" id="1155073"/>
    <lineage>
        <taxon>Bacteria</taxon>
        <taxon>Bacillati</taxon>
        <taxon>Bacillota</taxon>
        <taxon>Bacilli</taxon>
        <taxon>Lactobacillales</taxon>
        <taxon>Enterococcaceae</taxon>
        <taxon>Enterococcus</taxon>
    </lineage>
</organism>
<dbReference type="SUPFAM" id="SSF55874">
    <property type="entry name" value="ATPase domain of HSP90 chaperone/DNA topoisomerase II/histidine kinase"/>
    <property type="match status" value="1"/>
</dbReference>
<keyword evidence="10 11" id="KW-0472">Membrane</keyword>
<dbReference type="InterPro" id="IPR004358">
    <property type="entry name" value="Sig_transdc_His_kin-like_C"/>
</dbReference>
<dbReference type="EC" id="2.7.13.3" evidence="3"/>
<evidence type="ECO:0000313" key="14">
    <source>
        <dbReference type="Proteomes" id="UP001429357"/>
    </source>
</evidence>
<dbReference type="PROSITE" id="PS50109">
    <property type="entry name" value="HIS_KIN"/>
    <property type="match status" value="1"/>
</dbReference>
<evidence type="ECO:0000256" key="11">
    <source>
        <dbReference type="SAM" id="Phobius"/>
    </source>
</evidence>
<evidence type="ECO:0000256" key="1">
    <source>
        <dbReference type="ARBA" id="ARBA00000085"/>
    </source>
</evidence>
<gene>
    <name evidence="13" type="ORF">BAU18_002230</name>
</gene>
<evidence type="ECO:0000313" key="13">
    <source>
        <dbReference type="EMBL" id="MEO1782618.1"/>
    </source>
</evidence>
<keyword evidence="9" id="KW-0902">Two-component regulatory system</keyword>
<keyword evidence="8 11" id="KW-1133">Transmembrane helix</keyword>
<protein>
    <recommendedName>
        <fullName evidence="3">histidine kinase</fullName>
        <ecNumber evidence="3">2.7.13.3</ecNumber>
    </recommendedName>
</protein>
<keyword evidence="14" id="KW-1185">Reference proteome</keyword>
<dbReference type="Pfam" id="PF02518">
    <property type="entry name" value="HATPase_c"/>
    <property type="match status" value="1"/>
</dbReference>
<dbReference type="PANTHER" id="PTHR45453:SF2">
    <property type="entry name" value="HISTIDINE KINASE"/>
    <property type="match status" value="1"/>
</dbReference>